<dbReference type="InterPro" id="IPR000960">
    <property type="entry name" value="Flavin_mOase"/>
</dbReference>
<dbReference type="InterPro" id="IPR036188">
    <property type="entry name" value="FAD/NAD-bd_sf"/>
</dbReference>
<dbReference type="Pfam" id="PF19834">
    <property type="entry name" value="DUF6314"/>
    <property type="match status" value="1"/>
</dbReference>
<dbReference type="GO" id="GO:0050660">
    <property type="term" value="F:flavin adenine dinucleotide binding"/>
    <property type="evidence" value="ECO:0007669"/>
    <property type="project" value="InterPro"/>
</dbReference>
<feature type="domain" description="DUF6314" evidence="5">
    <location>
        <begin position="565"/>
        <end position="723"/>
    </location>
</feature>
<dbReference type="OrthoDB" id="66881at2759"/>
<dbReference type="InterPro" id="IPR050346">
    <property type="entry name" value="FMO-like"/>
</dbReference>
<dbReference type="Proteomes" id="UP000469558">
    <property type="component" value="Unassembled WGS sequence"/>
</dbReference>
<evidence type="ECO:0000256" key="3">
    <source>
        <dbReference type="ARBA" id="ARBA00023002"/>
    </source>
</evidence>
<dbReference type="Gene3D" id="3.50.50.60">
    <property type="entry name" value="FAD/NAD(P)-binding domain"/>
    <property type="match status" value="1"/>
</dbReference>
<dbReference type="EMBL" id="QGMK01001499">
    <property type="protein sequence ID" value="TVY68634.1"/>
    <property type="molecule type" value="Genomic_DNA"/>
</dbReference>
<name>A0A8T9C2B9_9HELO</name>
<evidence type="ECO:0000256" key="1">
    <source>
        <dbReference type="ARBA" id="ARBA00022630"/>
    </source>
</evidence>
<keyword evidence="6" id="KW-0503">Monooxygenase</keyword>
<evidence type="ECO:0000313" key="7">
    <source>
        <dbReference type="Proteomes" id="UP000469558"/>
    </source>
</evidence>
<keyword evidence="1" id="KW-0285">Flavoprotein</keyword>
<dbReference type="AlphaFoldDB" id="A0A8T9C2B9"/>
<reference evidence="6 7" key="1">
    <citation type="submission" date="2018-05" db="EMBL/GenBank/DDBJ databases">
        <title>Genome sequencing and assembly of the regulated plant pathogen Lachnellula willkommii and related sister species for the development of diagnostic species identification markers.</title>
        <authorList>
            <person name="Giroux E."/>
            <person name="Bilodeau G."/>
        </authorList>
    </citation>
    <scope>NUCLEOTIDE SEQUENCE [LARGE SCALE GENOMIC DNA]</scope>
    <source>
        <strain evidence="6 7">CBS 268.59</strain>
    </source>
</reference>
<dbReference type="InterPro" id="IPR045632">
    <property type="entry name" value="DUF6314"/>
</dbReference>
<keyword evidence="7" id="KW-1185">Reference proteome</keyword>
<evidence type="ECO:0000259" key="5">
    <source>
        <dbReference type="Pfam" id="PF19834"/>
    </source>
</evidence>
<keyword evidence="2" id="KW-0274">FAD</keyword>
<dbReference type="PANTHER" id="PTHR23023">
    <property type="entry name" value="DIMETHYLANILINE MONOOXYGENASE"/>
    <property type="match status" value="1"/>
</dbReference>
<accession>A0A8T9C2B9</accession>
<evidence type="ECO:0000313" key="6">
    <source>
        <dbReference type="EMBL" id="TVY68634.1"/>
    </source>
</evidence>
<dbReference type="Pfam" id="PF07992">
    <property type="entry name" value="Pyr_redox_2"/>
    <property type="match status" value="1"/>
</dbReference>
<dbReference type="InterPro" id="IPR023753">
    <property type="entry name" value="FAD/NAD-binding_dom"/>
</dbReference>
<dbReference type="SUPFAM" id="SSF51905">
    <property type="entry name" value="FAD/NAD(P)-binding domain"/>
    <property type="match status" value="2"/>
</dbReference>
<evidence type="ECO:0000259" key="4">
    <source>
        <dbReference type="Pfam" id="PF07992"/>
    </source>
</evidence>
<proteinExistence type="predicted"/>
<dbReference type="PRINTS" id="PR00370">
    <property type="entry name" value="FMOXYGENASE"/>
</dbReference>
<sequence>MAKTVCIVGAGPSGLVAAKTLAQDHPRGTFHVTVFEALPRIGGLWPTTPQDDGLVNPDMCTNQSRHTVSFSDLAWPESAPAFPKAWQVGQYLERYVRVYPGYEIRKGCRVDGAELVGGRWVVRVREMGLEETLEFDHLIVATGFFGKAKIPKVLEDFAAPVWHSSQVRDVKDLLTDGGKSPATGRNIVVVGGQMSGVEIAASVALQLSSAENSPGESDIPNASEYHVTHIVQTPAWIMTLFLPKDPVLDVTGADGEVKKVSNVSPSFLPVDLVTYNIAGRPEGPVQNTSGSISEEAAERTHDFLNAYLGNDQSEFGSPHLALQGEARSNPPWLAVSDGYLEFVRSKKIEVMRGKVVSGSAATLQIKDGENVSTAEDVAAVILATGFDATPSLDFLPKEMLETLKFDPNSDAFPLALNVHSSVNKEIPSLGFVGFYRSPYWGVMEMQARYLSKLWSGDAKAAEALATDTTLQSMLELRTHPRRAQFPMGDYAYLMESFSTIMDIKRSEPEGSTGRTGLVLPARYLPDSASDSERMEASNALEVIDNTITASAKSGKYVARAAFRAMQGDWNLERTITSRIDTYPSGTLLGKAYFKPRYPTDDGFDMEYLYLESGDFSAANGLTFRAKRSYAHRYTESTDTLSVWFTKSDNQTVDYLFHELSIQPPVSESDPQEPWRATSSHLCIEDLYDVEYEFRFRGVGLEEWVLEYSVKGPAKDYTIRSVYR</sequence>
<feature type="non-terminal residue" evidence="6">
    <location>
        <position position="1"/>
    </location>
</feature>
<dbReference type="GO" id="GO:0004497">
    <property type="term" value="F:monooxygenase activity"/>
    <property type="evidence" value="ECO:0007669"/>
    <property type="project" value="UniProtKB-KW"/>
</dbReference>
<dbReference type="GO" id="GO:0050661">
    <property type="term" value="F:NADP binding"/>
    <property type="evidence" value="ECO:0007669"/>
    <property type="project" value="InterPro"/>
</dbReference>
<comment type="caution">
    <text evidence="6">The sequence shown here is derived from an EMBL/GenBank/DDBJ whole genome shotgun (WGS) entry which is preliminary data.</text>
</comment>
<gene>
    <name evidence="6" type="primary">FMO1</name>
    <name evidence="6" type="ORF">LSUE1_G006263</name>
</gene>
<keyword evidence="3" id="KW-0560">Oxidoreductase</keyword>
<evidence type="ECO:0000256" key="2">
    <source>
        <dbReference type="ARBA" id="ARBA00022827"/>
    </source>
</evidence>
<protein>
    <submittedName>
        <fullName evidence="6">Dimethylaniline monooxygenase [N-oxide-forming]</fullName>
    </submittedName>
</protein>
<feature type="domain" description="FAD/NAD(P)-binding" evidence="4">
    <location>
        <begin position="4"/>
        <end position="204"/>
    </location>
</feature>
<organism evidence="6 7">
    <name type="scientific">Lachnellula suecica</name>
    <dbReference type="NCBI Taxonomy" id="602035"/>
    <lineage>
        <taxon>Eukaryota</taxon>
        <taxon>Fungi</taxon>
        <taxon>Dikarya</taxon>
        <taxon>Ascomycota</taxon>
        <taxon>Pezizomycotina</taxon>
        <taxon>Leotiomycetes</taxon>
        <taxon>Helotiales</taxon>
        <taxon>Lachnaceae</taxon>
        <taxon>Lachnellula</taxon>
    </lineage>
</organism>